<dbReference type="PROSITE" id="PS50956">
    <property type="entry name" value="HTH_ASNC_2"/>
    <property type="match status" value="1"/>
</dbReference>
<evidence type="ECO:0000313" key="2">
    <source>
        <dbReference type="Proteomes" id="UP000326838"/>
    </source>
</evidence>
<dbReference type="InterPro" id="IPR011008">
    <property type="entry name" value="Dimeric_a/b-barrel"/>
</dbReference>
<reference evidence="2" key="1">
    <citation type="submission" date="2019-09" db="EMBL/GenBank/DDBJ databases">
        <title>Mumia zhuanghuii sp. nov. isolated from the intestinal contents of plateau pika (Ochotona curzoniae) in the Qinghai-Tibet plateau of China.</title>
        <authorList>
            <person name="Tian Z."/>
        </authorList>
    </citation>
    <scope>NUCLEOTIDE SEQUENCE [LARGE SCALE GENOMIC DNA]</scope>
    <source>
        <strain evidence="2">L-033</strain>
    </source>
</reference>
<keyword evidence="2" id="KW-1185">Reference proteome</keyword>
<dbReference type="SUPFAM" id="SSF46785">
    <property type="entry name" value="Winged helix' DNA-binding domain"/>
    <property type="match status" value="1"/>
</dbReference>
<dbReference type="InterPro" id="IPR036388">
    <property type="entry name" value="WH-like_DNA-bd_sf"/>
</dbReference>
<dbReference type="Gene3D" id="1.10.10.10">
    <property type="entry name" value="Winged helix-like DNA-binding domain superfamily/Winged helix DNA-binding domain"/>
    <property type="match status" value="1"/>
</dbReference>
<dbReference type="AlphaFoldDB" id="A0A5J6KU72"/>
<proteinExistence type="predicted"/>
<sequence>MSRLDRIDLELLGALAEDHRATVVALSDRLGLSRNTVQARMARLDKAGAFLSYQRALSSRALGFPIEAYISVMVRQHELPRIREHLALVPEVLQAHGLSGAVDLLVRVACRDTQHLFDTDARILAIDGVERTETSLVMDEVIPYRVTPLMDLARPER</sequence>
<gene>
    <name evidence="1" type="ORF">F6B40_05365</name>
</gene>
<comment type="caution">
    <text evidence="1">The sequence shown here is derived from an EMBL/GenBank/DDBJ whole genome shotgun (WGS) entry which is preliminary data.</text>
</comment>
<dbReference type="Proteomes" id="UP000326838">
    <property type="component" value="Unassembled WGS sequence"/>
</dbReference>
<dbReference type="EMBL" id="VYUY01000006">
    <property type="protein sequence ID" value="KAA9135106.1"/>
    <property type="molecule type" value="Genomic_DNA"/>
</dbReference>
<dbReference type="InterPro" id="IPR000485">
    <property type="entry name" value="AsnC-type_HTH_dom"/>
</dbReference>
<name>A0A5J6KU72_9MICO</name>
<dbReference type="SMART" id="SM00344">
    <property type="entry name" value="HTH_ASNC"/>
    <property type="match status" value="1"/>
</dbReference>
<dbReference type="SUPFAM" id="SSF54909">
    <property type="entry name" value="Dimeric alpha+beta barrel"/>
    <property type="match status" value="1"/>
</dbReference>
<accession>A0A5N0TMK7</accession>
<dbReference type="GO" id="GO:0043200">
    <property type="term" value="P:response to amino acid"/>
    <property type="evidence" value="ECO:0007669"/>
    <property type="project" value="TreeGrafter"/>
</dbReference>
<accession>A0A5J6KU72</accession>
<dbReference type="Gene3D" id="3.30.70.920">
    <property type="match status" value="1"/>
</dbReference>
<dbReference type="PANTHER" id="PTHR30154:SF34">
    <property type="entry name" value="TRANSCRIPTIONAL REGULATOR AZLB"/>
    <property type="match status" value="1"/>
</dbReference>
<evidence type="ECO:0000313" key="1">
    <source>
        <dbReference type="EMBL" id="KAA9135106.1"/>
    </source>
</evidence>
<dbReference type="GO" id="GO:0005829">
    <property type="term" value="C:cytosol"/>
    <property type="evidence" value="ECO:0007669"/>
    <property type="project" value="TreeGrafter"/>
</dbReference>
<dbReference type="GO" id="GO:0043565">
    <property type="term" value="F:sequence-specific DNA binding"/>
    <property type="evidence" value="ECO:0007669"/>
    <property type="project" value="InterPro"/>
</dbReference>
<protein>
    <submittedName>
        <fullName evidence="1">Lrp/AsnC family transcriptional regulator</fullName>
    </submittedName>
</protein>
<dbReference type="InterPro" id="IPR019887">
    <property type="entry name" value="Tscrpt_reg_AsnC/Lrp_C"/>
</dbReference>
<dbReference type="InterPro" id="IPR036390">
    <property type="entry name" value="WH_DNA-bd_sf"/>
</dbReference>
<dbReference type="PANTHER" id="PTHR30154">
    <property type="entry name" value="LEUCINE-RESPONSIVE REGULATORY PROTEIN"/>
    <property type="match status" value="1"/>
</dbReference>
<dbReference type="PRINTS" id="PR00033">
    <property type="entry name" value="HTHASNC"/>
</dbReference>
<organism evidence="1 2">
    <name type="scientific">Microbacterium caowuchunii</name>
    <dbReference type="NCBI Taxonomy" id="2614638"/>
    <lineage>
        <taxon>Bacteria</taxon>
        <taxon>Bacillati</taxon>
        <taxon>Actinomycetota</taxon>
        <taxon>Actinomycetes</taxon>
        <taxon>Micrococcales</taxon>
        <taxon>Microbacteriaceae</taxon>
        <taxon>Microbacterium</taxon>
    </lineage>
</organism>
<dbReference type="InterPro" id="IPR019888">
    <property type="entry name" value="Tscrpt_reg_AsnC-like"/>
</dbReference>
<dbReference type="Pfam" id="PF13404">
    <property type="entry name" value="HTH_AsnC-type"/>
    <property type="match status" value="1"/>
</dbReference>
<dbReference type="Pfam" id="PF01037">
    <property type="entry name" value="AsnC_trans_reg"/>
    <property type="match status" value="1"/>
</dbReference>
<dbReference type="RefSeq" id="WP_150892461.1">
    <property type="nucleotide sequence ID" value="NZ_CP044231.1"/>
</dbReference>